<feature type="domain" description="MobA-like NTP transferase" evidence="2">
    <location>
        <begin position="8"/>
        <end position="167"/>
    </location>
</feature>
<dbReference type="GO" id="GO:0016779">
    <property type="term" value="F:nucleotidyltransferase activity"/>
    <property type="evidence" value="ECO:0007669"/>
    <property type="project" value="UniProtKB-ARBA"/>
</dbReference>
<reference evidence="3" key="1">
    <citation type="submission" date="2023-02" db="EMBL/GenBank/DDBJ databases">
        <title>Genome sequence of Hyphococcus flavus.</title>
        <authorList>
            <person name="Rong J.-C."/>
            <person name="Zhao Q."/>
            <person name="Yi M."/>
            <person name="Wu J.-Y."/>
        </authorList>
    </citation>
    <scope>NUCLEOTIDE SEQUENCE</scope>
    <source>
        <strain evidence="3">MCCC 1K03223</strain>
    </source>
</reference>
<dbReference type="AlphaFoldDB" id="A0AAF0CF45"/>
<evidence type="ECO:0000259" key="2">
    <source>
        <dbReference type="Pfam" id="PF12804"/>
    </source>
</evidence>
<dbReference type="InterPro" id="IPR025877">
    <property type="entry name" value="MobA-like_NTP_Trfase"/>
</dbReference>
<evidence type="ECO:0000313" key="3">
    <source>
        <dbReference type="EMBL" id="WDI30463.1"/>
    </source>
</evidence>
<protein>
    <submittedName>
        <fullName evidence="3">Nucleotidyltransferase family protein</fullName>
    </submittedName>
</protein>
<evidence type="ECO:0000313" key="4">
    <source>
        <dbReference type="Proteomes" id="UP001214043"/>
    </source>
</evidence>
<dbReference type="Gene3D" id="3.90.550.10">
    <property type="entry name" value="Spore Coat Polysaccharide Biosynthesis Protein SpsA, Chain A"/>
    <property type="match status" value="1"/>
</dbReference>
<dbReference type="PANTHER" id="PTHR43777:SF1">
    <property type="entry name" value="MOLYBDENUM COFACTOR CYTIDYLYLTRANSFERASE"/>
    <property type="match status" value="1"/>
</dbReference>
<sequence length="201" mass="21546">MNLKNYSAIVVAAGLSSRFGPENKLFAEVAGAPLLKHALASIERAQIGNIIVVINEDSRRMRRLCAVASSIVVNSAPEQGLGTSIALGASALSDETQGVFICLGDMPLVPGFMFQELAQKASLDSQADAVAPFCKGRRGHPVLFHPRHISSLRTLKGDKGARPLVEENNFIMRKLETDEEGVLIDVDTPASLRSAAQRLNV</sequence>
<dbReference type="Proteomes" id="UP001214043">
    <property type="component" value="Chromosome"/>
</dbReference>
<keyword evidence="4" id="KW-1185">Reference proteome</keyword>
<organism evidence="3 4">
    <name type="scientific">Hyphococcus flavus</name>
    <dbReference type="NCBI Taxonomy" id="1866326"/>
    <lineage>
        <taxon>Bacteria</taxon>
        <taxon>Pseudomonadati</taxon>
        <taxon>Pseudomonadota</taxon>
        <taxon>Alphaproteobacteria</taxon>
        <taxon>Parvularculales</taxon>
        <taxon>Parvularculaceae</taxon>
        <taxon>Hyphococcus</taxon>
    </lineage>
</organism>
<dbReference type="SUPFAM" id="SSF53448">
    <property type="entry name" value="Nucleotide-diphospho-sugar transferases"/>
    <property type="match status" value="1"/>
</dbReference>
<proteinExistence type="predicted"/>
<keyword evidence="1" id="KW-0460">Magnesium</keyword>
<dbReference type="PANTHER" id="PTHR43777">
    <property type="entry name" value="MOLYBDENUM COFACTOR CYTIDYLYLTRANSFERASE"/>
    <property type="match status" value="1"/>
</dbReference>
<dbReference type="Pfam" id="PF12804">
    <property type="entry name" value="NTP_transf_3"/>
    <property type="match status" value="1"/>
</dbReference>
<dbReference type="EMBL" id="CP118166">
    <property type="protein sequence ID" value="WDI30463.1"/>
    <property type="molecule type" value="Genomic_DNA"/>
</dbReference>
<evidence type="ECO:0000256" key="1">
    <source>
        <dbReference type="ARBA" id="ARBA00022842"/>
    </source>
</evidence>
<name>A0AAF0CF45_9PROT</name>
<accession>A0AAF0CF45</accession>
<dbReference type="KEGG" id="hfl:PUV54_10890"/>
<gene>
    <name evidence="3" type="ORF">PUV54_10890</name>
</gene>
<dbReference type="RefSeq" id="WP_274492265.1">
    <property type="nucleotide sequence ID" value="NZ_CP118166.1"/>
</dbReference>
<dbReference type="InterPro" id="IPR029044">
    <property type="entry name" value="Nucleotide-diphossugar_trans"/>
</dbReference>
<dbReference type="CDD" id="cd04182">
    <property type="entry name" value="GT_2_like_f"/>
    <property type="match status" value="1"/>
</dbReference>